<evidence type="ECO:0000256" key="1">
    <source>
        <dbReference type="SAM" id="Coils"/>
    </source>
</evidence>
<keyword evidence="1" id="KW-0175">Coiled coil</keyword>
<dbReference type="EMBL" id="MN740306">
    <property type="protein sequence ID" value="QHT99178.1"/>
    <property type="molecule type" value="Genomic_DNA"/>
</dbReference>
<sequence length="262" mass="31051">MYDEQYQNPEELLVEQPTEFNQLPLNDGEWTSIYIPVLSDKLLLMNHNDMVHKFQPKYLRDFLEKILRIGKIRRIDFVDRDIPNSATPVKAAFVHFEYWYDTTTARNLRNKLETYGQFRQKGYIYKGKRCSFYLQNDTQESKPAFFDIRINHKPIQETECDRNVHQLYAENLLLEKELAEKKQIIDNLTQELEYYSNNSVFQPISMASLSKPVLMRSETYNPSLNESSFSFDDISTNDTIEEPYTRNTEPMTIEELSTSYLS</sequence>
<dbReference type="AlphaFoldDB" id="A0A6C0J0L8"/>
<name>A0A6C0J0L8_9ZZZZ</name>
<feature type="coiled-coil region" evidence="1">
    <location>
        <begin position="171"/>
        <end position="198"/>
    </location>
</feature>
<reference evidence="2" key="1">
    <citation type="journal article" date="2020" name="Nature">
        <title>Giant virus diversity and host interactions through global metagenomics.</title>
        <authorList>
            <person name="Schulz F."/>
            <person name="Roux S."/>
            <person name="Paez-Espino D."/>
            <person name="Jungbluth S."/>
            <person name="Walsh D.A."/>
            <person name="Denef V.J."/>
            <person name="McMahon K.D."/>
            <person name="Konstantinidis K.T."/>
            <person name="Eloe-Fadrosh E.A."/>
            <person name="Kyrpides N.C."/>
            <person name="Woyke T."/>
        </authorList>
    </citation>
    <scope>NUCLEOTIDE SEQUENCE</scope>
    <source>
        <strain evidence="2">GVMAG-M-3300025699-48</strain>
    </source>
</reference>
<protein>
    <submittedName>
        <fullName evidence="2">Uncharacterized protein</fullName>
    </submittedName>
</protein>
<proteinExistence type="predicted"/>
<evidence type="ECO:0000313" key="2">
    <source>
        <dbReference type="EMBL" id="QHT99178.1"/>
    </source>
</evidence>
<accession>A0A6C0J0L8</accession>
<organism evidence="2">
    <name type="scientific">viral metagenome</name>
    <dbReference type="NCBI Taxonomy" id="1070528"/>
    <lineage>
        <taxon>unclassified sequences</taxon>
        <taxon>metagenomes</taxon>
        <taxon>organismal metagenomes</taxon>
    </lineage>
</organism>